<dbReference type="EMBL" id="FQZU01000003">
    <property type="protein sequence ID" value="SHI91923.1"/>
    <property type="molecule type" value="Genomic_DNA"/>
</dbReference>
<dbReference type="AlphaFoldDB" id="A0A1M6F2L7"/>
<name>A0A1M6F2L7_9BACT</name>
<evidence type="ECO:0000313" key="7">
    <source>
        <dbReference type="Proteomes" id="UP000183994"/>
    </source>
</evidence>
<proteinExistence type="inferred from homology"/>
<dbReference type="InterPro" id="IPR023572">
    <property type="entry name" value="Archease_dom"/>
</dbReference>
<dbReference type="InterPro" id="IPR036820">
    <property type="entry name" value="Archease_dom_sf"/>
</dbReference>
<keyword evidence="4" id="KW-0106">Calcium</keyword>
<organism evidence="6 7">
    <name type="scientific">Desulfatibacillum alkenivorans DSM 16219</name>
    <dbReference type="NCBI Taxonomy" id="1121393"/>
    <lineage>
        <taxon>Bacteria</taxon>
        <taxon>Pseudomonadati</taxon>
        <taxon>Thermodesulfobacteriota</taxon>
        <taxon>Desulfobacteria</taxon>
        <taxon>Desulfobacterales</taxon>
        <taxon>Desulfatibacillaceae</taxon>
        <taxon>Desulfatibacillum</taxon>
    </lineage>
</organism>
<sequence>MKKKIEYTLIDHTADYGFTLCAESPEELYANAALALTDLMLGDSLIEPRLKHRIEVEGEDRTDLMINWLREILFLLAGEGEAFSQAEVETAEESFLCATVYTEAFDPEKHEILEEIKAVTYHQARVEQTDGGWECQVICDV</sequence>
<evidence type="ECO:0000259" key="5">
    <source>
        <dbReference type="Pfam" id="PF01951"/>
    </source>
</evidence>
<dbReference type="SUPFAM" id="SSF69819">
    <property type="entry name" value="MTH1598-like"/>
    <property type="match status" value="1"/>
</dbReference>
<keyword evidence="3" id="KW-0479">Metal-binding</keyword>
<dbReference type="STRING" id="1121393.SAMN02745216_00706"/>
<reference evidence="7" key="1">
    <citation type="submission" date="2016-11" db="EMBL/GenBank/DDBJ databases">
        <authorList>
            <person name="Varghese N."/>
            <person name="Submissions S."/>
        </authorList>
    </citation>
    <scope>NUCLEOTIDE SEQUENCE [LARGE SCALE GENOMIC DNA]</scope>
    <source>
        <strain evidence="7">DSM 16219</strain>
    </source>
</reference>
<dbReference type="InterPro" id="IPR002804">
    <property type="entry name" value="Archease"/>
</dbReference>
<keyword evidence="7" id="KW-1185">Reference proteome</keyword>
<gene>
    <name evidence="6" type="ORF">SAMN02745216_00706</name>
</gene>
<feature type="domain" description="Archease" evidence="5">
    <location>
        <begin position="7"/>
        <end position="141"/>
    </location>
</feature>
<protein>
    <submittedName>
        <fullName evidence="6">SHS2 domain-containing protein</fullName>
    </submittedName>
</protein>
<evidence type="ECO:0000256" key="2">
    <source>
        <dbReference type="ARBA" id="ARBA00022694"/>
    </source>
</evidence>
<dbReference type="PANTHER" id="PTHR12682">
    <property type="entry name" value="ARCHEASE"/>
    <property type="match status" value="1"/>
</dbReference>
<accession>A0A1M6F2L7</accession>
<evidence type="ECO:0000256" key="4">
    <source>
        <dbReference type="ARBA" id="ARBA00022837"/>
    </source>
</evidence>
<evidence type="ECO:0000256" key="1">
    <source>
        <dbReference type="ARBA" id="ARBA00007963"/>
    </source>
</evidence>
<comment type="similarity">
    <text evidence="1">Belongs to the archease family.</text>
</comment>
<dbReference type="Proteomes" id="UP000183994">
    <property type="component" value="Unassembled WGS sequence"/>
</dbReference>
<dbReference type="GO" id="GO:0046872">
    <property type="term" value="F:metal ion binding"/>
    <property type="evidence" value="ECO:0007669"/>
    <property type="project" value="UniProtKB-KW"/>
</dbReference>
<dbReference type="OrthoDB" id="164090at2"/>
<dbReference type="PANTHER" id="PTHR12682:SF11">
    <property type="entry name" value="PROTEIN ARCHEASE"/>
    <property type="match status" value="1"/>
</dbReference>
<evidence type="ECO:0000256" key="3">
    <source>
        <dbReference type="ARBA" id="ARBA00022723"/>
    </source>
</evidence>
<evidence type="ECO:0000313" key="6">
    <source>
        <dbReference type="EMBL" id="SHI91923.1"/>
    </source>
</evidence>
<dbReference type="RefSeq" id="WP_073472929.1">
    <property type="nucleotide sequence ID" value="NZ_FQZU01000003.1"/>
</dbReference>
<dbReference type="Pfam" id="PF01951">
    <property type="entry name" value="Archease"/>
    <property type="match status" value="1"/>
</dbReference>
<dbReference type="GO" id="GO:0008033">
    <property type="term" value="P:tRNA processing"/>
    <property type="evidence" value="ECO:0007669"/>
    <property type="project" value="UniProtKB-KW"/>
</dbReference>
<keyword evidence="2" id="KW-0819">tRNA processing</keyword>
<dbReference type="Gene3D" id="3.55.10.10">
    <property type="entry name" value="Archease domain"/>
    <property type="match status" value="1"/>
</dbReference>